<evidence type="ECO:0000313" key="3">
    <source>
        <dbReference type="EMBL" id="GMH01869.1"/>
    </source>
</evidence>
<comment type="similarity">
    <text evidence="1">Belongs to the BROX family.</text>
</comment>
<gene>
    <name evidence="3" type="ORF">Nepgr_003708</name>
</gene>
<dbReference type="Pfam" id="PF03097">
    <property type="entry name" value="BRO1"/>
    <property type="match status" value="1"/>
</dbReference>
<dbReference type="EMBL" id="BSYO01000003">
    <property type="protein sequence ID" value="GMH01869.1"/>
    <property type="molecule type" value="Genomic_DNA"/>
</dbReference>
<dbReference type="InterPro" id="IPR004328">
    <property type="entry name" value="BRO1_dom"/>
</dbReference>
<sequence>MMLQFKDIAKLKTKRVVFQDVFSARDSASLEQLKELSAKRRAIEESINETSFITDAIAREMSGGLTSRYQQDLQKLEQYFPLLENLIFHADSISNRQSINKWISDLKISWTSTLGSSSFLQFTGPKYFQIDSLQFELGMSLSLYGAIIRERAFELLSEDLVQSATLLRKAAGVYNYLAWEVLPSLKPMLPPEKPAEATTHVSSALSLICLAEAQSVTIKRAEENGSTGGLLAKLHYGVLQLLDEASVALQSVFRDCKDISLHFLDFISSYRALNEIRSYKYLAEGERHAGKVGICIGILRKALANAQKKLPGESSWRLILQRKLMTSQRC</sequence>
<dbReference type="PANTHER" id="PTHR23032:SF20">
    <property type="entry name" value="ENDOSOMAL TARGETING BRO1-LIKE DOMAIN-CONTAINING PROTEIN"/>
    <property type="match status" value="1"/>
</dbReference>
<organism evidence="3 4">
    <name type="scientific">Nepenthes gracilis</name>
    <name type="common">Slender pitcher plant</name>
    <dbReference type="NCBI Taxonomy" id="150966"/>
    <lineage>
        <taxon>Eukaryota</taxon>
        <taxon>Viridiplantae</taxon>
        <taxon>Streptophyta</taxon>
        <taxon>Embryophyta</taxon>
        <taxon>Tracheophyta</taxon>
        <taxon>Spermatophyta</taxon>
        <taxon>Magnoliopsida</taxon>
        <taxon>eudicotyledons</taxon>
        <taxon>Gunneridae</taxon>
        <taxon>Pentapetalae</taxon>
        <taxon>Caryophyllales</taxon>
        <taxon>Nepenthaceae</taxon>
        <taxon>Nepenthes</taxon>
    </lineage>
</organism>
<feature type="domain" description="BRO1" evidence="2">
    <location>
        <begin position="1"/>
        <end position="330"/>
    </location>
</feature>
<dbReference type="InterPro" id="IPR038499">
    <property type="entry name" value="BRO1_sf"/>
</dbReference>
<dbReference type="PROSITE" id="PS51180">
    <property type="entry name" value="BRO1"/>
    <property type="match status" value="1"/>
</dbReference>
<protein>
    <recommendedName>
        <fullName evidence="2">BRO1 domain-containing protein</fullName>
    </recommendedName>
</protein>
<dbReference type="SMART" id="SM01041">
    <property type="entry name" value="BRO1"/>
    <property type="match status" value="1"/>
</dbReference>
<dbReference type="CDD" id="cd09247">
    <property type="entry name" value="BRO1_Alix_like_2"/>
    <property type="match status" value="1"/>
</dbReference>
<name>A0AAD3S007_NEPGR</name>
<evidence type="ECO:0000259" key="2">
    <source>
        <dbReference type="PROSITE" id="PS51180"/>
    </source>
</evidence>
<dbReference type="AlphaFoldDB" id="A0AAD3S007"/>
<accession>A0AAD3S007</accession>
<evidence type="ECO:0000256" key="1">
    <source>
        <dbReference type="ARBA" id="ARBA00008901"/>
    </source>
</evidence>
<reference evidence="3" key="1">
    <citation type="submission" date="2023-05" db="EMBL/GenBank/DDBJ databases">
        <title>Nepenthes gracilis genome sequencing.</title>
        <authorList>
            <person name="Fukushima K."/>
        </authorList>
    </citation>
    <scope>NUCLEOTIDE SEQUENCE</scope>
    <source>
        <strain evidence="3">SING2019-196</strain>
    </source>
</reference>
<evidence type="ECO:0000313" key="4">
    <source>
        <dbReference type="Proteomes" id="UP001279734"/>
    </source>
</evidence>
<dbReference type="PANTHER" id="PTHR23032">
    <property type="entry name" value="BRO1 DOMAIN-CONTAINING PROTEIN BROX"/>
    <property type="match status" value="1"/>
</dbReference>
<dbReference type="InterPro" id="IPR038898">
    <property type="entry name" value="BROX"/>
</dbReference>
<keyword evidence="4" id="KW-1185">Reference proteome</keyword>
<dbReference type="Gene3D" id="1.25.40.280">
    <property type="entry name" value="alix/aip1 like domains"/>
    <property type="match status" value="1"/>
</dbReference>
<proteinExistence type="inferred from homology"/>
<dbReference type="Proteomes" id="UP001279734">
    <property type="component" value="Unassembled WGS sequence"/>
</dbReference>
<comment type="caution">
    <text evidence="3">The sequence shown here is derived from an EMBL/GenBank/DDBJ whole genome shotgun (WGS) entry which is preliminary data.</text>
</comment>